<organism evidence="2 3">
    <name type="scientific">Cyclopterus lumpus</name>
    <name type="common">Lumpsucker</name>
    <dbReference type="NCBI Taxonomy" id="8103"/>
    <lineage>
        <taxon>Eukaryota</taxon>
        <taxon>Metazoa</taxon>
        <taxon>Chordata</taxon>
        <taxon>Craniata</taxon>
        <taxon>Vertebrata</taxon>
        <taxon>Euteleostomi</taxon>
        <taxon>Actinopterygii</taxon>
        <taxon>Neopterygii</taxon>
        <taxon>Teleostei</taxon>
        <taxon>Neoteleostei</taxon>
        <taxon>Acanthomorphata</taxon>
        <taxon>Eupercaria</taxon>
        <taxon>Perciformes</taxon>
        <taxon>Cottioidei</taxon>
        <taxon>Cottales</taxon>
        <taxon>Cyclopteridae</taxon>
        <taxon>Cyclopterus</taxon>
    </lineage>
</organism>
<protein>
    <recommendedName>
        <fullName evidence="1">TERF1-interacting nuclear factor 2 N-terminal domain-containing protein</fullName>
    </recommendedName>
</protein>
<feature type="domain" description="TERF1-interacting nuclear factor 2 N-terminal" evidence="1">
    <location>
        <begin position="18"/>
        <end position="56"/>
    </location>
</feature>
<keyword evidence="3" id="KW-1185">Reference proteome</keyword>
<dbReference type="GeneTree" id="ENSGT00940000172707"/>
<evidence type="ECO:0000313" key="3">
    <source>
        <dbReference type="Proteomes" id="UP000694565"/>
    </source>
</evidence>
<sequence>MHSNHLAGPIRLMAASMWQVLRTQDVLNYWKVAEFVSLVMDMVPELLMYKHRAVLTQLTIFCSMCHLYALIAD</sequence>
<dbReference type="GO" id="GO:0016233">
    <property type="term" value="P:telomere capping"/>
    <property type="evidence" value="ECO:0007669"/>
    <property type="project" value="InterPro"/>
</dbReference>
<dbReference type="GO" id="GO:1904356">
    <property type="term" value="P:regulation of telomere maintenance via telomere lengthening"/>
    <property type="evidence" value="ECO:0007669"/>
    <property type="project" value="TreeGrafter"/>
</dbReference>
<dbReference type="Proteomes" id="UP000694565">
    <property type="component" value="Unplaced"/>
</dbReference>
<reference evidence="2" key="2">
    <citation type="submission" date="2025-09" db="UniProtKB">
        <authorList>
            <consortium name="Ensembl"/>
        </authorList>
    </citation>
    <scope>IDENTIFICATION</scope>
</reference>
<dbReference type="InterPro" id="IPR029400">
    <property type="entry name" value="TINF2_N"/>
</dbReference>
<dbReference type="AlphaFoldDB" id="A0A8C2XM47"/>
<evidence type="ECO:0000259" key="1">
    <source>
        <dbReference type="Pfam" id="PF14973"/>
    </source>
</evidence>
<evidence type="ECO:0000313" key="2">
    <source>
        <dbReference type="Ensembl" id="ENSCLMP00005020757.1"/>
    </source>
</evidence>
<dbReference type="PANTHER" id="PTHR15512:SF0">
    <property type="entry name" value="TERF1-INTERACTING NUCLEAR FACTOR 2"/>
    <property type="match status" value="1"/>
</dbReference>
<name>A0A8C2XM47_CYCLU</name>
<dbReference type="GO" id="GO:0042162">
    <property type="term" value="F:telomeric DNA binding"/>
    <property type="evidence" value="ECO:0007669"/>
    <property type="project" value="TreeGrafter"/>
</dbReference>
<dbReference type="GO" id="GO:0070187">
    <property type="term" value="C:shelterin complex"/>
    <property type="evidence" value="ECO:0007669"/>
    <property type="project" value="InterPro"/>
</dbReference>
<dbReference type="Ensembl" id="ENSCLMT00005021813.1">
    <property type="protein sequence ID" value="ENSCLMP00005020757.1"/>
    <property type="gene ID" value="ENSCLMG00005010401.1"/>
</dbReference>
<reference evidence="2" key="1">
    <citation type="submission" date="2025-08" db="UniProtKB">
        <authorList>
            <consortium name="Ensembl"/>
        </authorList>
    </citation>
    <scope>IDENTIFICATION</scope>
</reference>
<accession>A0A8C2XM47</accession>
<dbReference type="PANTHER" id="PTHR15512">
    <property type="entry name" value="TERF1-INTERACTING NUCLEAR FACTOR 2"/>
    <property type="match status" value="1"/>
</dbReference>
<proteinExistence type="predicted"/>
<dbReference type="Pfam" id="PF14973">
    <property type="entry name" value="TINF2_N"/>
    <property type="match status" value="1"/>
</dbReference>
<dbReference type="InterPro" id="IPR039098">
    <property type="entry name" value="TINF2"/>
</dbReference>